<dbReference type="EMBL" id="CP001998">
    <property type="protein sequence ID" value="ADE53165.1"/>
    <property type="molecule type" value="Genomic_DNA"/>
</dbReference>
<dbReference type="HOGENOM" id="CLU_1346996_0_0_0"/>
<evidence type="ECO:0008006" key="4">
    <source>
        <dbReference type="Google" id="ProtNLM"/>
    </source>
</evidence>
<dbReference type="KEGG" id="caa:Caka_0136"/>
<dbReference type="AlphaFoldDB" id="D5EL63"/>
<accession>D5EL63</accession>
<name>D5EL63_CORAD</name>
<keyword evidence="1" id="KW-0732">Signal</keyword>
<dbReference type="RefSeq" id="WP_013041891.1">
    <property type="nucleotide sequence ID" value="NC_014008.1"/>
</dbReference>
<feature type="chain" id="PRO_5003071567" description="PEP-CTERM protein-sorting domain-containing protein" evidence="1">
    <location>
        <begin position="27"/>
        <end position="203"/>
    </location>
</feature>
<protein>
    <recommendedName>
        <fullName evidence="4">PEP-CTERM protein-sorting domain-containing protein</fullName>
    </recommendedName>
</protein>
<reference evidence="2 3" key="1">
    <citation type="journal article" date="2010" name="Stand. Genomic Sci.">
        <title>Complete genome sequence of Coraliomargarita akajimensis type strain (04OKA010-24).</title>
        <authorList>
            <person name="Mavromatis K."/>
            <person name="Abt B."/>
            <person name="Brambilla E."/>
            <person name="Lapidus A."/>
            <person name="Copeland A."/>
            <person name="Deshpande S."/>
            <person name="Nolan M."/>
            <person name="Lucas S."/>
            <person name="Tice H."/>
            <person name="Cheng J.F."/>
            <person name="Han C."/>
            <person name="Detter J.C."/>
            <person name="Woyke T."/>
            <person name="Goodwin L."/>
            <person name="Pitluck S."/>
            <person name="Held B."/>
            <person name="Brettin T."/>
            <person name="Tapia R."/>
            <person name="Ivanova N."/>
            <person name="Mikhailova N."/>
            <person name="Pati A."/>
            <person name="Liolios K."/>
            <person name="Chen A."/>
            <person name="Palaniappan K."/>
            <person name="Land M."/>
            <person name="Hauser L."/>
            <person name="Chang Y.J."/>
            <person name="Jeffries C.D."/>
            <person name="Rohde M."/>
            <person name="Goker M."/>
            <person name="Bristow J."/>
            <person name="Eisen J.A."/>
            <person name="Markowitz V."/>
            <person name="Hugenholtz P."/>
            <person name="Klenk H.P."/>
            <person name="Kyrpides N.C."/>
        </authorList>
    </citation>
    <scope>NUCLEOTIDE SEQUENCE [LARGE SCALE GENOMIC DNA]</scope>
    <source>
        <strain evidence="3">DSM 45221 / IAM 15411 / JCM 23193 / KCTC 12865</strain>
    </source>
</reference>
<sequence>MKKKLYQGTTAATTITSLLAATQAHASVVHFDISNAFSASLGGSNVGWDIDDDGTDDANFRVFNTFNDLDVVDANGANFGGVVAGNDLVNQSTGYVVSASRAFDGSITFLYSGAFRDLSGWTSGVSGYFGFRFDSGGTKYGWAQATVTANSGVTITEWAYEDSGASIEVGVVPEPAGAATGLGLLALGAAGVRRWRGHRSSRS</sequence>
<dbReference type="eggNOG" id="ENOG502ZGI1">
    <property type="taxonomic scope" value="Bacteria"/>
</dbReference>
<gene>
    <name evidence="2" type="ordered locus">Caka_0136</name>
</gene>
<organism evidence="2 3">
    <name type="scientific">Coraliomargarita akajimensis (strain DSM 45221 / IAM 15411 / JCM 23193 / KCTC 12865 / 04OKA010-24)</name>
    <dbReference type="NCBI Taxonomy" id="583355"/>
    <lineage>
        <taxon>Bacteria</taxon>
        <taxon>Pseudomonadati</taxon>
        <taxon>Verrucomicrobiota</taxon>
        <taxon>Opitutia</taxon>
        <taxon>Puniceicoccales</taxon>
        <taxon>Coraliomargaritaceae</taxon>
        <taxon>Coraliomargarita</taxon>
    </lineage>
</organism>
<proteinExistence type="predicted"/>
<evidence type="ECO:0000313" key="2">
    <source>
        <dbReference type="EMBL" id="ADE53165.1"/>
    </source>
</evidence>
<feature type="signal peptide" evidence="1">
    <location>
        <begin position="1"/>
        <end position="26"/>
    </location>
</feature>
<dbReference type="Proteomes" id="UP000000925">
    <property type="component" value="Chromosome"/>
</dbReference>
<keyword evidence="3" id="KW-1185">Reference proteome</keyword>
<evidence type="ECO:0000256" key="1">
    <source>
        <dbReference type="SAM" id="SignalP"/>
    </source>
</evidence>
<evidence type="ECO:0000313" key="3">
    <source>
        <dbReference type="Proteomes" id="UP000000925"/>
    </source>
</evidence>